<dbReference type="InterPro" id="IPR000269">
    <property type="entry name" value="Cu_amine_oxidase"/>
</dbReference>
<dbReference type="FunFam" id="3.10.450.40:FF:000005">
    <property type="entry name" value="Amine oxidase"/>
    <property type="match status" value="1"/>
</dbReference>
<comment type="cofactor">
    <cofactor evidence="9">
        <name>Cu cation</name>
        <dbReference type="ChEBI" id="CHEBI:23378"/>
    </cofactor>
    <text evidence="9">Contains 1 topaquinone per subunit.</text>
</comment>
<evidence type="ECO:0000256" key="4">
    <source>
        <dbReference type="ARBA" id="ARBA00023002"/>
    </source>
</evidence>
<comment type="PTM">
    <text evidence="8 9">Topaquinone (TPQ) is generated by copper-dependent autoxidation of a specific tyrosyl residue.</text>
</comment>
<feature type="modified residue" description="2',4',5'-topaquinone" evidence="8">
    <location>
        <position position="401"/>
    </location>
</feature>
<evidence type="ECO:0000313" key="14">
    <source>
        <dbReference type="Proteomes" id="UP001515500"/>
    </source>
</evidence>
<evidence type="ECO:0000256" key="6">
    <source>
        <dbReference type="ARBA" id="ARBA00023157"/>
    </source>
</evidence>
<dbReference type="EC" id="1.4.3.-" evidence="9"/>
<feature type="active site" description="Proton acceptor" evidence="7">
    <location>
        <position position="313"/>
    </location>
</feature>
<evidence type="ECO:0000259" key="11">
    <source>
        <dbReference type="Pfam" id="PF01179"/>
    </source>
</evidence>
<dbReference type="Proteomes" id="UP001515500">
    <property type="component" value="Chromosome 15"/>
</dbReference>
<dbReference type="Gene3D" id="3.10.450.40">
    <property type="match status" value="2"/>
</dbReference>
<evidence type="ECO:0000256" key="2">
    <source>
        <dbReference type="ARBA" id="ARBA00022723"/>
    </source>
</evidence>
<dbReference type="InterPro" id="IPR049948">
    <property type="entry name" value="Cu_Am_ox_TPQ-bd"/>
</dbReference>
<dbReference type="SUPFAM" id="SSF54416">
    <property type="entry name" value="Amine oxidase N-terminal region"/>
    <property type="match status" value="2"/>
</dbReference>
<dbReference type="SUPFAM" id="SSF49998">
    <property type="entry name" value="Amine oxidase catalytic domain"/>
    <property type="match status" value="1"/>
</dbReference>
<feature type="domain" description="Copper amine oxidase catalytic" evidence="11">
    <location>
        <begin position="235"/>
        <end position="650"/>
    </location>
</feature>
<evidence type="ECO:0000259" key="13">
    <source>
        <dbReference type="Pfam" id="PF02728"/>
    </source>
</evidence>
<evidence type="ECO:0000256" key="5">
    <source>
        <dbReference type="ARBA" id="ARBA00023008"/>
    </source>
</evidence>
<protein>
    <recommendedName>
        <fullName evidence="9">Amine oxidase</fullName>
        <ecNumber evidence="9">1.4.3.-</ecNumber>
    </recommendedName>
</protein>
<dbReference type="AlphaFoldDB" id="A0AB40CNS7"/>
<dbReference type="InterPro" id="IPR036460">
    <property type="entry name" value="Cu_amine_oxidase_C_sf"/>
</dbReference>
<evidence type="ECO:0000256" key="10">
    <source>
        <dbReference type="SAM" id="SignalP"/>
    </source>
</evidence>
<evidence type="ECO:0000256" key="1">
    <source>
        <dbReference type="ARBA" id="ARBA00007983"/>
    </source>
</evidence>
<evidence type="ECO:0000256" key="7">
    <source>
        <dbReference type="PIRSR" id="PIRSR600269-50"/>
    </source>
</evidence>
<keyword evidence="4 9" id="KW-0560">Oxidoreductase</keyword>
<keyword evidence="3 7" id="KW-0801">TPQ</keyword>
<gene>
    <name evidence="15" type="primary">LOC120277445</name>
</gene>
<dbReference type="GO" id="GO:0048038">
    <property type="term" value="F:quinone binding"/>
    <property type="evidence" value="ECO:0007669"/>
    <property type="project" value="InterPro"/>
</dbReference>
<evidence type="ECO:0000256" key="3">
    <source>
        <dbReference type="ARBA" id="ARBA00022772"/>
    </source>
</evidence>
<evidence type="ECO:0000256" key="8">
    <source>
        <dbReference type="PIRSR" id="PIRSR600269-51"/>
    </source>
</evidence>
<dbReference type="RefSeq" id="XP_039140232.1">
    <property type="nucleotide sequence ID" value="XM_039284298.1"/>
</dbReference>
<organism evidence="14 15">
    <name type="scientific">Dioscorea cayennensis subsp. rotundata</name>
    <name type="common">White Guinea yam</name>
    <name type="synonym">Dioscorea rotundata</name>
    <dbReference type="NCBI Taxonomy" id="55577"/>
    <lineage>
        <taxon>Eukaryota</taxon>
        <taxon>Viridiplantae</taxon>
        <taxon>Streptophyta</taxon>
        <taxon>Embryophyta</taxon>
        <taxon>Tracheophyta</taxon>
        <taxon>Spermatophyta</taxon>
        <taxon>Magnoliopsida</taxon>
        <taxon>Liliopsida</taxon>
        <taxon>Dioscoreales</taxon>
        <taxon>Dioscoreaceae</taxon>
        <taxon>Dioscorea</taxon>
    </lineage>
</organism>
<dbReference type="PROSITE" id="PS01164">
    <property type="entry name" value="COPPER_AMINE_OXID_1"/>
    <property type="match status" value="1"/>
</dbReference>
<dbReference type="PANTHER" id="PTHR10638">
    <property type="entry name" value="COPPER AMINE OXIDASE"/>
    <property type="match status" value="1"/>
</dbReference>
<dbReference type="PANTHER" id="PTHR10638:SF71">
    <property type="entry name" value="AMINE OXIDASE"/>
    <property type="match status" value="1"/>
</dbReference>
<dbReference type="GO" id="GO:0009308">
    <property type="term" value="P:amine metabolic process"/>
    <property type="evidence" value="ECO:0007669"/>
    <property type="project" value="UniProtKB-UniRule"/>
</dbReference>
<dbReference type="GO" id="GO:0008131">
    <property type="term" value="F:primary methylamine oxidase activity"/>
    <property type="evidence" value="ECO:0007669"/>
    <property type="project" value="InterPro"/>
</dbReference>
<feature type="chain" id="PRO_5044239314" description="Amine oxidase" evidence="10">
    <location>
        <begin position="20"/>
        <end position="668"/>
    </location>
</feature>
<feature type="signal peptide" evidence="10">
    <location>
        <begin position="1"/>
        <end position="19"/>
    </location>
</feature>
<dbReference type="Pfam" id="PF02727">
    <property type="entry name" value="Cu_amine_oxidN2"/>
    <property type="match status" value="1"/>
</dbReference>
<dbReference type="InterPro" id="IPR015798">
    <property type="entry name" value="Cu_amine_oxidase_C"/>
</dbReference>
<proteinExistence type="inferred from homology"/>
<keyword evidence="5 9" id="KW-0186">Copper</keyword>
<dbReference type="GeneID" id="120277445"/>
<keyword evidence="10" id="KW-0732">Signal</keyword>
<dbReference type="InterPro" id="IPR016182">
    <property type="entry name" value="Cu_amine_oxidase_N-reg"/>
</dbReference>
<dbReference type="FunFam" id="3.10.450.40:FF:000012">
    <property type="entry name" value="Amine oxidase"/>
    <property type="match status" value="1"/>
</dbReference>
<feature type="domain" description="Copper amine oxidase N2-terminal" evidence="12">
    <location>
        <begin position="20"/>
        <end position="105"/>
    </location>
</feature>
<sequence length="668" mass="75509">MLLYLFFFFFFSSLLSCKAHPLDPLSPSEFIVIQQTIKTSNLFSSTPLYFQYIGLADPDKLLLLSWLSNTSNSPPPRQAFIIARSDHQTHELHVDISTKSIISNTVYTGFSFPLLNFEEQTAASNLPFNYTPFMNSIKKRGLKSSEVVCTTFTVGWFGEVKKSKRLLKILCFATGDTVNLYVRPLEGITIVVDLDLMEIVDYTDRFVVPVPVAGGTDYRSKKQKPPFGPRGKPVTVVQPEGKGFSIDGHSISWANWKFHLSYDVRAGAIISLASVQAHDAKLYRLVLYKGFVSEVFVPYQDPTEEWYYKTFFDAGEFGFGLSASSLQPMSDCPTNAEFLDGYYAAQNGSPVKIKNVFCVFERYSGDSAWRHTEIGIPGMVITEVRPEISLVVRMVSTIGNYDYVTDWEFKTSGAIKFTVTLTGILEVKGTSYTHARQVEQDIDLYGSLLAKNTIGVNHDHFITYYLDLDIDGYNNSFVKAKMKTVNVIDGSSPRKSYWTFVKEIAETEADARIELEAEPAEYLVVNTNKKTKIGNDVGYRFISHGASSISLLSDDDYPQIRAGYTKKQLWVTAYNVSEKWAAGLYTDQSRGDDTINTWSQRNRVINNKDIVVWYTIGFHHAPYQEDFPLMPSLSGGFELRPSNFFETNPLIKTMPFNETHWPKCTNNL</sequence>
<dbReference type="Gene3D" id="2.70.98.20">
    <property type="entry name" value="Copper amine oxidase, catalytic domain"/>
    <property type="match status" value="1"/>
</dbReference>
<dbReference type="Pfam" id="PF01179">
    <property type="entry name" value="Cu_amine_oxid"/>
    <property type="match status" value="1"/>
</dbReference>
<dbReference type="GO" id="GO:0005507">
    <property type="term" value="F:copper ion binding"/>
    <property type="evidence" value="ECO:0007669"/>
    <property type="project" value="InterPro"/>
</dbReference>
<dbReference type="Pfam" id="PF02728">
    <property type="entry name" value="Cu_amine_oxidN3"/>
    <property type="match status" value="1"/>
</dbReference>
<name>A0AB40CNS7_DIOCR</name>
<keyword evidence="14" id="KW-1185">Reference proteome</keyword>
<feature type="domain" description="Copper amine oxidase N3-terminal" evidence="13">
    <location>
        <begin position="113"/>
        <end position="210"/>
    </location>
</feature>
<keyword evidence="2 9" id="KW-0479">Metal-binding</keyword>
<comment type="similarity">
    <text evidence="1 9">Belongs to the copper/topaquinone oxidase family.</text>
</comment>
<accession>A0AB40CNS7</accession>
<reference evidence="15" key="1">
    <citation type="submission" date="2025-08" db="UniProtKB">
        <authorList>
            <consortium name="RefSeq"/>
        </authorList>
    </citation>
    <scope>IDENTIFICATION</scope>
</reference>
<dbReference type="InterPro" id="IPR015800">
    <property type="entry name" value="Cu_amine_oxidase_N2"/>
</dbReference>
<dbReference type="InterPro" id="IPR015802">
    <property type="entry name" value="Cu_amine_oxidase_N3"/>
</dbReference>
<evidence type="ECO:0000313" key="15">
    <source>
        <dbReference type="RefSeq" id="XP_039140232.1"/>
    </source>
</evidence>
<evidence type="ECO:0000259" key="12">
    <source>
        <dbReference type="Pfam" id="PF02727"/>
    </source>
</evidence>
<keyword evidence="6" id="KW-1015">Disulfide bond</keyword>
<dbReference type="FunFam" id="2.70.98.20:FF:000004">
    <property type="entry name" value="Amine oxidase"/>
    <property type="match status" value="1"/>
</dbReference>
<feature type="active site" description="Schiff-base intermediate with substrate; via topaquinone" evidence="7">
    <location>
        <position position="401"/>
    </location>
</feature>
<evidence type="ECO:0000256" key="9">
    <source>
        <dbReference type="RuleBase" id="RU000672"/>
    </source>
</evidence>